<sequence length="158" mass="18857">MFRDNSNILEKKDFFEQGILALHFNRPFEAIKYLSVLEEEKNSAIFFNIALCYLKIQKYEKVLSFLEKALSEIKRNRSVEITKDNYSELLSFEEESEGYINPMLYFTPLQFPDLAREQILRLMIDILFLLGKKEEMHKIINSLRNKNYKNVKDKISRS</sequence>
<evidence type="ECO:0000256" key="1">
    <source>
        <dbReference type="PROSITE-ProRule" id="PRU00339"/>
    </source>
</evidence>
<proteinExistence type="predicted"/>
<dbReference type="AlphaFoldDB" id="A0A2D3NTK3"/>
<dbReference type="RefSeq" id="WP_100024386.1">
    <property type="nucleotide sequence ID" value="NZ_CAURXN010000010.1"/>
</dbReference>
<feature type="repeat" description="TPR" evidence="1">
    <location>
        <begin position="43"/>
        <end position="76"/>
    </location>
</feature>
<dbReference type="InterPro" id="IPR019734">
    <property type="entry name" value="TPR_rpt"/>
</dbReference>
<evidence type="ECO:0000313" key="2">
    <source>
        <dbReference type="EMBL" id="ATV58737.1"/>
    </source>
</evidence>
<dbReference type="InterPro" id="IPR011990">
    <property type="entry name" value="TPR-like_helical_dom_sf"/>
</dbReference>
<accession>A0A2D3NTK3</accession>
<protein>
    <submittedName>
        <fullName evidence="2">Uncharacterized protein</fullName>
    </submittedName>
</protein>
<keyword evidence="1" id="KW-0802">TPR repeat</keyword>
<dbReference type="PROSITE" id="PS50005">
    <property type="entry name" value="TPR"/>
    <property type="match status" value="1"/>
</dbReference>
<reference evidence="2 3" key="1">
    <citation type="submission" date="2017-11" db="EMBL/GenBank/DDBJ databases">
        <title>Genome sequencing of Fusobacterium periodonticum KCOM 1261.</title>
        <authorList>
            <person name="Kook J.-K."/>
            <person name="Park S.-N."/>
            <person name="Lim Y.K."/>
        </authorList>
    </citation>
    <scope>NUCLEOTIDE SEQUENCE [LARGE SCALE GENOMIC DNA]</scope>
    <source>
        <strain evidence="2 3">KCOM 1261</strain>
    </source>
</reference>
<name>A0A2D3NTK3_9FUSO</name>
<organism evidence="2 3">
    <name type="scientific">Fusobacterium pseudoperiodonticum</name>
    <dbReference type="NCBI Taxonomy" id="2663009"/>
    <lineage>
        <taxon>Bacteria</taxon>
        <taxon>Fusobacteriati</taxon>
        <taxon>Fusobacteriota</taxon>
        <taxon>Fusobacteriia</taxon>
        <taxon>Fusobacteriales</taxon>
        <taxon>Fusobacteriaceae</taxon>
        <taxon>Fusobacterium</taxon>
    </lineage>
</organism>
<dbReference type="EMBL" id="CP024699">
    <property type="protein sequence ID" value="ATV58737.1"/>
    <property type="molecule type" value="Genomic_DNA"/>
</dbReference>
<evidence type="ECO:0000313" key="3">
    <source>
        <dbReference type="Proteomes" id="UP000230056"/>
    </source>
</evidence>
<gene>
    <name evidence="2" type="ORF">CTM72_02615</name>
</gene>
<dbReference type="SUPFAM" id="SSF48452">
    <property type="entry name" value="TPR-like"/>
    <property type="match status" value="1"/>
</dbReference>
<dbReference type="Proteomes" id="UP000230056">
    <property type="component" value="Chromosome"/>
</dbReference>
<dbReference type="Gene3D" id="1.25.40.10">
    <property type="entry name" value="Tetratricopeptide repeat domain"/>
    <property type="match status" value="1"/>
</dbReference>